<accession>A0A3D8J6C7</accession>
<dbReference type="EMBL" id="NXLX01000013">
    <property type="protein sequence ID" value="RDU73033.1"/>
    <property type="molecule type" value="Genomic_DNA"/>
</dbReference>
<reference evidence="2 3" key="1">
    <citation type="submission" date="2018-04" db="EMBL/GenBank/DDBJ databases">
        <title>Novel Campyloabacter and Helicobacter Species and Strains.</title>
        <authorList>
            <person name="Mannion A.J."/>
            <person name="Shen Z."/>
            <person name="Fox J.G."/>
        </authorList>
    </citation>
    <scope>NUCLEOTIDE SEQUENCE [LARGE SCALE GENOMIC DNA]</scope>
    <source>
        <strain evidence="2 3">MIT 04-9362</strain>
    </source>
</reference>
<dbReference type="OrthoDB" id="5328482at2"/>
<sequence length="275" mass="31175">MKKLTLISLALASFLVAQETSDVILEATKEESKPQSLEIKPLTSKNGFLVGVELGLGGGSGELKTQENYSIGNVFLNSKPFIFNGKIFTGYQRYFSQDNKMGYNAKVSFGSGYNIRTDDYSHNVLPTGDIEKLPYGNEYNFKNSYVPLSFGIEANFLYDFWEKGEQVLGASIGLGYSFVYGINTEMYMVNQPESREIFDKYFTDKNIYYSLISPKIALHYYYGKHQVELGFSFDKALGESVNKNSYVSATENIDNTITTKPNYFYTFSLSYAYRF</sequence>
<dbReference type="RefSeq" id="WP_115579285.1">
    <property type="nucleotide sequence ID" value="NZ_NXLX01000013.1"/>
</dbReference>
<evidence type="ECO:0000256" key="1">
    <source>
        <dbReference type="SAM" id="SignalP"/>
    </source>
</evidence>
<evidence type="ECO:0008006" key="4">
    <source>
        <dbReference type="Google" id="ProtNLM"/>
    </source>
</evidence>
<comment type="caution">
    <text evidence="2">The sequence shown here is derived from an EMBL/GenBank/DDBJ whole genome shotgun (WGS) entry which is preliminary data.</text>
</comment>
<proteinExistence type="predicted"/>
<keyword evidence="1" id="KW-0732">Signal</keyword>
<protein>
    <recommendedName>
        <fullName evidence="4">Outer membrane protein</fullName>
    </recommendedName>
</protein>
<dbReference type="Proteomes" id="UP000256695">
    <property type="component" value="Unassembled WGS sequence"/>
</dbReference>
<feature type="signal peptide" evidence="1">
    <location>
        <begin position="1"/>
        <end position="17"/>
    </location>
</feature>
<gene>
    <name evidence="2" type="ORF">CQA57_05770</name>
</gene>
<dbReference type="AlphaFoldDB" id="A0A3D8J6C7"/>
<evidence type="ECO:0000313" key="2">
    <source>
        <dbReference type="EMBL" id="RDU73033.1"/>
    </source>
</evidence>
<evidence type="ECO:0000313" key="3">
    <source>
        <dbReference type="Proteomes" id="UP000256695"/>
    </source>
</evidence>
<feature type="chain" id="PRO_5017742504" description="Outer membrane protein" evidence="1">
    <location>
        <begin position="18"/>
        <end position="275"/>
    </location>
</feature>
<name>A0A3D8J6C7_9HELI</name>
<organism evidence="2 3">
    <name type="scientific">Helicobacter anseris</name>
    <dbReference type="NCBI Taxonomy" id="375926"/>
    <lineage>
        <taxon>Bacteria</taxon>
        <taxon>Pseudomonadati</taxon>
        <taxon>Campylobacterota</taxon>
        <taxon>Epsilonproteobacteria</taxon>
        <taxon>Campylobacterales</taxon>
        <taxon>Helicobacteraceae</taxon>
        <taxon>Helicobacter</taxon>
    </lineage>
</organism>
<keyword evidence="3" id="KW-1185">Reference proteome</keyword>